<accession>A0A150MI89</accession>
<reference evidence="2 3" key="1">
    <citation type="submission" date="2016-01" db="EMBL/GenBank/DDBJ databases">
        <title>Draft Genome Sequences of Seven Thermophilic Sporeformers Isolated from Foods.</title>
        <authorList>
            <person name="Berendsen E.M."/>
            <person name="Wells-Bennik M.H."/>
            <person name="Krawcyk A.O."/>
            <person name="De Jong A."/>
            <person name="Holsappel S."/>
            <person name="Eijlander R.T."/>
            <person name="Kuipers O.P."/>
        </authorList>
    </citation>
    <scope>NUCLEOTIDE SEQUENCE [LARGE SCALE GENOMIC DNA]</scope>
    <source>
        <strain evidence="2 3">B4109</strain>
    </source>
</reference>
<evidence type="ECO:0000313" key="4">
    <source>
        <dbReference type="Proteomes" id="UP000773850"/>
    </source>
</evidence>
<dbReference type="EMBL" id="LQYV01000104">
    <property type="protein sequence ID" value="KYD24227.1"/>
    <property type="molecule type" value="Genomic_DNA"/>
</dbReference>
<sequence>MYLTGAFPTSFSFKDGEQHGTMKAATSQRKEWRMMTKDEAARCLSVLLHELTKPWRKEKIHSDVLEIIMKLRIQAADDERYMNNLLSNIAFAGESAHALKQIWSYMLREQTFLSPQTIEAMLTDAQQAIRRRLPELTARYERPFLSIDDPLERKRQLERSYGALLLFNRIATDFLLEFVREENETAASVFFAADPNEAIEVFHHLCSVYASRWLEGLEVD</sequence>
<proteinExistence type="predicted"/>
<reference evidence="1 4" key="2">
    <citation type="submission" date="2016-03" db="EMBL/GenBank/DDBJ databases">
        <title>Spore heat resistance.</title>
        <authorList>
            <person name="Boekhorst J."/>
            <person name="Berendsen E.M."/>
            <person name="Wells-Bennik M.H."/>
            <person name="Kuipers O.P."/>
        </authorList>
    </citation>
    <scope>NUCLEOTIDE SEQUENCE [LARGE SCALE GENOMIC DNA]</scope>
    <source>
        <strain evidence="1 4">GS8</strain>
    </source>
</reference>
<gene>
    <name evidence="2" type="ORF">B4109_2735</name>
    <name evidence="1" type="ORF">GS8_784</name>
</gene>
<evidence type="ECO:0000313" key="1">
    <source>
        <dbReference type="EMBL" id="KAF6512485.1"/>
    </source>
</evidence>
<name>A0A150MI89_GEOSE</name>
<evidence type="ECO:0000313" key="2">
    <source>
        <dbReference type="EMBL" id="KYD24227.1"/>
    </source>
</evidence>
<dbReference type="Proteomes" id="UP000075424">
    <property type="component" value="Unassembled WGS sequence"/>
</dbReference>
<comment type="caution">
    <text evidence="2">The sequence shown here is derived from an EMBL/GenBank/DDBJ whole genome shotgun (WGS) entry which is preliminary data.</text>
</comment>
<dbReference type="AlphaFoldDB" id="A0A150MI89"/>
<keyword evidence="4" id="KW-1185">Reference proteome</keyword>
<organism evidence="2 3">
    <name type="scientific">Geobacillus stearothermophilus</name>
    <name type="common">Bacillus stearothermophilus</name>
    <dbReference type="NCBI Taxonomy" id="1422"/>
    <lineage>
        <taxon>Bacteria</taxon>
        <taxon>Bacillati</taxon>
        <taxon>Bacillota</taxon>
        <taxon>Bacilli</taxon>
        <taxon>Bacillales</taxon>
        <taxon>Anoxybacillaceae</taxon>
        <taxon>Geobacillus</taxon>
    </lineage>
</organism>
<protein>
    <submittedName>
        <fullName evidence="2">Uncharacterized protein</fullName>
    </submittedName>
</protein>
<dbReference type="EMBL" id="LUCS01000009">
    <property type="protein sequence ID" value="KAF6512485.1"/>
    <property type="molecule type" value="Genomic_DNA"/>
</dbReference>
<dbReference type="PATRIC" id="fig|1422.18.peg.664"/>
<dbReference type="Proteomes" id="UP000773850">
    <property type="component" value="Unassembled WGS sequence"/>
</dbReference>
<evidence type="ECO:0000313" key="3">
    <source>
        <dbReference type="Proteomes" id="UP000075424"/>
    </source>
</evidence>